<gene>
    <name evidence="1" type="ORF">GR702_18360</name>
</gene>
<evidence type="ECO:0000313" key="1">
    <source>
        <dbReference type="EMBL" id="MYL99725.1"/>
    </source>
</evidence>
<dbReference type="RefSeq" id="WP_160987154.1">
    <property type="nucleotide sequence ID" value="NZ_WVTD01000019.1"/>
</dbReference>
<accession>A0A7X4GK36</accession>
<sequence length="77" mass="8410">MAGIIEYTAIQVAFDYEPYEIGKGSVLVGSDRVEPVKIVFVEPYGSLGTSHFETILSNEGMVGFCGKRSFAIRNPYG</sequence>
<reference evidence="1 2" key="1">
    <citation type="submission" date="2019-12" db="EMBL/GenBank/DDBJ databases">
        <authorList>
            <person name="Feng G."/>
            <person name="Zhu H."/>
        </authorList>
    </citation>
    <scope>NUCLEOTIDE SEQUENCE [LARGE SCALE GENOMIC DNA]</scope>
    <source>
        <strain evidence="1 2">FGD1</strain>
    </source>
</reference>
<evidence type="ECO:0000313" key="2">
    <source>
        <dbReference type="Proteomes" id="UP000465810"/>
    </source>
</evidence>
<keyword evidence="2" id="KW-1185">Reference proteome</keyword>
<organism evidence="1 2">
    <name type="scientific">Novosphingobium silvae</name>
    <dbReference type="NCBI Taxonomy" id="2692619"/>
    <lineage>
        <taxon>Bacteria</taxon>
        <taxon>Pseudomonadati</taxon>
        <taxon>Pseudomonadota</taxon>
        <taxon>Alphaproteobacteria</taxon>
        <taxon>Sphingomonadales</taxon>
        <taxon>Sphingomonadaceae</taxon>
        <taxon>Novosphingobium</taxon>
    </lineage>
</organism>
<dbReference type="EMBL" id="WVTD01000019">
    <property type="protein sequence ID" value="MYL99725.1"/>
    <property type="molecule type" value="Genomic_DNA"/>
</dbReference>
<dbReference type="AlphaFoldDB" id="A0A7X4GK36"/>
<protein>
    <submittedName>
        <fullName evidence="1">Uncharacterized protein</fullName>
    </submittedName>
</protein>
<name>A0A7X4GK36_9SPHN</name>
<comment type="caution">
    <text evidence="1">The sequence shown here is derived from an EMBL/GenBank/DDBJ whole genome shotgun (WGS) entry which is preliminary data.</text>
</comment>
<dbReference type="Proteomes" id="UP000465810">
    <property type="component" value="Unassembled WGS sequence"/>
</dbReference>
<proteinExistence type="predicted"/>